<evidence type="ECO:0000256" key="1">
    <source>
        <dbReference type="SAM" id="MobiDB-lite"/>
    </source>
</evidence>
<dbReference type="AlphaFoldDB" id="A0AAV7KZ99"/>
<accession>A0AAV7KZ99</accession>
<name>A0AAV7KZ99_PLEWA</name>
<proteinExistence type="predicted"/>
<keyword evidence="3" id="KW-1185">Reference proteome</keyword>
<feature type="compositionally biased region" description="Basic and acidic residues" evidence="1">
    <location>
        <begin position="7"/>
        <end position="16"/>
    </location>
</feature>
<organism evidence="2 3">
    <name type="scientific">Pleurodeles waltl</name>
    <name type="common">Iberian ribbed newt</name>
    <dbReference type="NCBI Taxonomy" id="8319"/>
    <lineage>
        <taxon>Eukaryota</taxon>
        <taxon>Metazoa</taxon>
        <taxon>Chordata</taxon>
        <taxon>Craniata</taxon>
        <taxon>Vertebrata</taxon>
        <taxon>Euteleostomi</taxon>
        <taxon>Amphibia</taxon>
        <taxon>Batrachia</taxon>
        <taxon>Caudata</taxon>
        <taxon>Salamandroidea</taxon>
        <taxon>Salamandridae</taxon>
        <taxon>Pleurodelinae</taxon>
        <taxon>Pleurodeles</taxon>
    </lineage>
</organism>
<evidence type="ECO:0000313" key="3">
    <source>
        <dbReference type="Proteomes" id="UP001066276"/>
    </source>
</evidence>
<gene>
    <name evidence="2" type="ORF">NDU88_002551</name>
</gene>
<dbReference type="EMBL" id="JANPWB010000016">
    <property type="protein sequence ID" value="KAJ1082383.1"/>
    <property type="molecule type" value="Genomic_DNA"/>
</dbReference>
<dbReference type="Proteomes" id="UP001066276">
    <property type="component" value="Chromosome 12"/>
</dbReference>
<protein>
    <submittedName>
        <fullName evidence="2">Uncharacterized protein</fullName>
    </submittedName>
</protein>
<feature type="region of interest" description="Disordered" evidence="1">
    <location>
        <begin position="99"/>
        <end position="133"/>
    </location>
</feature>
<sequence length="133" mass="14741">MGKIGRKKDTEQKDGAAADAMVGPRVTKNTLPVEKTRDPTLQDVLQAITASCEALEWKMYALATDYTILRDDHRHLAKKVATTENQVKKLLPEEMQKERQKAMEAVASLSGSDLSSHIRADEELEQSGSDQDS</sequence>
<feature type="region of interest" description="Disordered" evidence="1">
    <location>
        <begin position="1"/>
        <end position="34"/>
    </location>
</feature>
<evidence type="ECO:0000313" key="2">
    <source>
        <dbReference type="EMBL" id="KAJ1082383.1"/>
    </source>
</evidence>
<reference evidence="2" key="1">
    <citation type="journal article" date="2022" name="bioRxiv">
        <title>Sequencing and chromosome-scale assembly of the giantPleurodeles waltlgenome.</title>
        <authorList>
            <person name="Brown T."/>
            <person name="Elewa A."/>
            <person name="Iarovenko S."/>
            <person name="Subramanian E."/>
            <person name="Araus A.J."/>
            <person name="Petzold A."/>
            <person name="Susuki M."/>
            <person name="Suzuki K.-i.T."/>
            <person name="Hayashi T."/>
            <person name="Toyoda A."/>
            <person name="Oliveira C."/>
            <person name="Osipova E."/>
            <person name="Leigh N.D."/>
            <person name="Simon A."/>
            <person name="Yun M.H."/>
        </authorList>
    </citation>
    <scope>NUCLEOTIDE SEQUENCE</scope>
    <source>
        <strain evidence="2">20211129_DDA</strain>
        <tissue evidence="2">Liver</tissue>
    </source>
</reference>
<comment type="caution">
    <text evidence="2">The sequence shown here is derived from an EMBL/GenBank/DDBJ whole genome shotgun (WGS) entry which is preliminary data.</text>
</comment>